<comment type="caution">
    <text evidence="2">Lacks conserved residue(s) required for the propagation of feature annotation.</text>
</comment>
<keyword evidence="5" id="KW-1185">Reference proteome</keyword>
<protein>
    <submittedName>
        <fullName evidence="6">Trefoil factor 2-like isoform X1</fullName>
    </submittedName>
</protein>
<dbReference type="GeneID" id="116298752"/>
<accession>A0A6P8I3M6</accession>
<dbReference type="InterPro" id="IPR000519">
    <property type="entry name" value="P_trefoil_dom"/>
</dbReference>
<reference evidence="6" key="1">
    <citation type="submission" date="2025-08" db="UniProtKB">
        <authorList>
            <consortium name="RefSeq"/>
        </authorList>
    </citation>
    <scope>IDENTIFICATION</scope>
    <source>
        <tissue evidence="6">Tentacle</tissue>
    </source>
</reference>
<dbReference type="CDD" id="cd00111">
    <property type="entry name" value="Trefoil"/>
    <property type="match status" value="2"/>
</dbReference>
<dbReference type="PROSITE" id="PS51448">
    <property type="entry name" value="P_TREFOIL_2"/>
    <property type="match status" value="2"/>
</dbReference>
<proteinExistence type="predicted"/>
<feature type="chain" id="PRO_5028221314" evidence="3">
    <location>
        <begin position="23"/>
        <end position="177"/>
    </location>
</feature>
<gene>
    <name evidence="6" type="primary">LOC116298752</name>
</gene>
<evidence type="ECO:0000259" key="4">
    <source>
        <dbReference type="PROSITE" id="PS51448"/>
    </source>
</evidence>
<organism evidence="5 6">
    <name type="scientific">Actinia tenebrosa</name>
    <name type="common">Australian red waratah sea anemone</name>
    <dbReference type="NCBI Taxonomy" id="6105"/>
    <lineage>
        <taxon>Eukaryota</taxon>
        <taxon>Metazoa</taxon>
        <taxon>Cnidaria</taxon>
        <taxon>Anthozoa</taxon>
        <taxon>Hexacorallia</taxon>
        <taxon>Actiniaria</taxon>
        <taxon>Actiniidae</taxon>
        <taxon>Actinia</taxon>
    </lineage>
</organism>
<dbReference type="SUPFAM" id="SSF57492">
    <property type="entry name" value="Trefoil"/>
    <property type="match status" value="2"/>
</dbReference>
<dbReference type="Proteomes" id="UP000515163">
    <property type="component" value="Unplaced"/>
</dbReference>
<dbReference type="GO" id="GO:0005615">
    <property type="term" value="C:extracellular space"/>
    <property type="evidence" value="ECO:0007669"/>
    <property type="project" value="TreeGrafter"/>
</dbReference>
<dbReference type="AlphaFoldDB" id="A0A6P8I3M6"/>
<dbReference type="Gene3D" id="4.10.110.10">
    <property type="entry name" value="Spasmolytic Protein, domain 1"/>
    <property type="match status" value="2"/>
</dbReference>
<feature type="domain" description="P-type" evidence="4">
    <location>
        <begin position="81"/>
        <end position="131"/>
    </location>
</feature>
<dbReference type="PANTHER" id="PTHR13826:SF14">
    <property type="entry name" value="TREFOIL FACTOR 2"/>
    <property type="match status" value="1"/>
</dbReference>
<feature type="signal peptide" evidence="3">
    <location>
        <begin position="1"/>
        <end position="22"/>
    </location>
</feature>
<dbReference type="SMART" id="SM00018">
    <property type="entry name" value="PD"/>
    <property type="match status" value="2"/>
</dbReference>
<dbReference type="KEGG" id="aten:116298752"/>
<keyword evidence="1" id="KW-1015">Disulfide bond</keyword>
<dbReference type="OrthoDB" id="5946378at2759"/>
<dbReference type="InParanoid" id="A0A6P8I3M6"/>
<name>A0A6P8I3M6_ACTTE</name>
<dbReference type="Pfam" id="PF00088">
    <property type="entry name" value="Trefoil"/>
    <property type="match status" value="2"/>
</dbReference>
<dbReference type="InterPro" id="IPR044913">
    <property type="entry name" value="P_trefoil_dom_sf"/>
</dbReference>
<evidence type="ECO:0000313" key="5">
    <source>
        <dbReference type="Proteomes" id="UP000515163"/>
    </source>
</evidence>
<dbReference type="InterPro" id="IPR017994">
    <property type="entry name" value="P_trefoil_chordata"/>
</dbReference>
<evidence type="ECO:0000256" key="1">
    <source>
        <dbReference type="ARBA" id="ARBA00023157"/>
    </source>
</evidence>
<dbReference type="PANTHER" id="PTHR13826">
    <property type="entry name" value="INTESTINAL TREFOIL FACTOR-RELATED"/>
    <property type="match status" value="1"/>
</dbReference>
<keyword evidence="3" id="KW-0732">Signal</keyword>
<evidence type="ECO:0000256" key="2">
    <source>
        <dbReference type="PROSITE-ProRule" id="PRU00779"/>
    </source>
</evidence>
<dbReference type="PRINTS" id="PR00680">
    <property type="entry name" value="PTREFOIL"/>
</dbReference>
<dbReference type="RefSeq" id="XP_031563159.1">
    <property type="nucleotide sequence ID" value="XM_031707299.1"/>
</dbReference>
<sequence length="177" mass="20193">MAIIMTGLVVLFVSMLPIGVHTGVNMSLECSKHILQPRYRANCGFPGITKDQCENGHGGGRCCYDTSVKGVPWCFFGIKRLVCYKDVINPKNRVNCGFPGITKEQCEKRHGGRRCCYDDSVESVPWCFFETKKRISTKDRYLLQQFFFKLLKTHGTDTVVTRQVIRQPNNIAQEFRS</sequence>
<evidence type="ECO:0000256" key="3">
    <source>
        <dbReference type="SAM" id="SignalP"/>
    </source>
</evidence>
<evidence type="ECO:0000313" key="6">
    <source>
        <dbReference type="RefSeq" id="XP_031563159.1"/>
    </source>
</evidence>
<feature type="domain" description="P-type" evidence="4">
    <location>
        <begin position="28"/>
        <end position="78"/>
    </location>
</feature>